<dbReference type="SUPFAM" id="SSF74650">
    <property type="entry name" value="Galactose mutarotase-like"/>
    <property type="match status" value="1"/>
</dbReference>
<keyword evidence="4" id="KW-0326">Glycosidase</keyword>
<evidence type="ECO:0000259" key="5">
    <source>
        <dbReference type="SMART" id="SM00872"/>
    </source>
</evidence>
<dbReference type="InterPro" id="IPR027291">
    <property type="entry name" value="Glyco_hydro_38_N_sf"/>
</dbReference>
<keyword evidence="2" id="KW-0479">Metal-binding</keyword>
<evidence type="ECO:0000313" key="7">
    <source>
        <dbReference type="Proteomes" id="UP001287356"/>
    </source>
</evidence>
<organism evidence="6 7">
    <name type="scientific">Lasiosphaeria ovina</name>
    <dbReference type="NCBI Taxonomy" id="92902"/>
    <lineage>
        <taxon>Eukaryota</taxon>
        <taxon>Fungi</taxon>
        <taxon>Dikarya</taxon>
        <taxon>Ascomycota</taxon>
        <taxon>Pezizomycotina</taxon>
        <taxon>Sordariomycetes</taxon>
        <taxon>Sordariomycetidae</taxon>
        <taxon>Sordariales</taxon>
        <taxon>Lasiosphaeriaceae</taxon>
        <taxon>Lasiosphaeria</taxon>
    </lineage>
</organism>
<dbReference type="SMART" id="SM00872">
    <property type="entry name" value="Alpha-mann_mid"/>
    <property type="match status" value="1"/>
</dbReference>
<dbReference type="Proteomes" id="UP001287356">
    <property type="component" value="Unassembled WGS sequence"/>
</dbReference>
<dbReference type="GO" id="GO:0030246">
    <property type="term" value="F:carbohydrate binding"/>
    <property type="evidence" value="ECO:0007669"/>
    <property type="project" value="InterPro"/>
</dbReference>
<dbReference type="GO" id="GO:0009313">
    <property type="term" value="P:oligosaccharide catabolic process"/>
    <property type="evidence" value="ECO:0007669"/>
    <property type="project" value="TreeGrafter"/>
</dbReference>
<gene>
    <name evidence="6" type="ORF">B0T24DRAFT_722260</name>
</gene>
<keyword evidence="3 6" id="KW-0378">Hydrolase</keyword>
<dbReference type="PANTHER" id="PTHR46017">
    <property type="entry name" value="ALPHA-MANNOSIDASE 2C1"/>
    <property type="match status" value="1"/>
</dbReference>
<dbReference type="AlphaFoldDB" id="A0AAE0N3X5"/>
<evidence type="ECO:0000313" key="6">
    <source>
        <dbReference type="EMBL" id="KAK3369315.1"/>
    </source>
</evidence>
<comment type="caution">
    <text evidence="6">The sequence shown here is derived from an EMBL/GenBank/DDBJ whole genome shotgun (WGS) entry which is preliminary data.</text>
</comment>
<dbReference type="SUPFAM" id="SSF88713">
    <property type="entry name" value="Glycoside hydrolase/deacetylase"/>
    <property type="match status" value="1"/>
</dbReference>
<dbReference type="InterPro" id="IPR000602">
    <property type="entry name" value="Glyco_hydro_38_N"/>
</dbReference>
<feature type="domain" description="Glycoside hydrolase family 38 central" evidence="5">
    <location>
        <begin position="328"/>
        <end position="409"/>
    </location>
</feature>
<sequence>MGNFCSKPGSPPKGAPPGYLFVVSTSHMDWDWRGTFEQYYSVGIPAGGQGPNCPVHRILYDAIDLMQTSNYQYHLAEMAWLRRYLEDHPDQLPVLASLKDKFFLLGGGVVSPDSLVCNGEAFIRNYLYGRKYVRSIGLGGQLVDVCWIPDDFGHDPQLPVVVDAMGLRAACFWRVPGNQPAQPPAYNPVSPPPLPRDNMQTQLAKAGVTFAWQAADGSTIVGHQMYGGYGVVGNQSAAGDVAQTLADFVTQGENGTFKPATVNNQLQIMVPCGGDFSWPSSDFWKGVAQYGAKPQDGVELVRGLGGFIDTVVQNRSALGQPQQIDPSMFWTGYFSSRVQLKIDQQRTVNRLTDAEGLLTLLCALSNVSPAVLTAVGQQLDACWESVAASTHHDFITGTSPDQTHYLEQLPLSSLAVRQSADILSHALSLLGNVVQPSKNVDTELPFVAFNPCGFRRQAGGMVAISREYVDQQKQYTYRWSSGDTGDAQWLANGDLEVASPTVGSLGYATVYLQPMAQRKPSQPTITSAPESGETSAPPTVLVFENSTVSVTISSAVAWGITSIIDKVTNRELVSPKGCGNQLQVYSEAGSGNLYQMGSELYPQSTTQGFSLSDNDAFAAVGGYDVANDPSTHLQRFRGTIQSARTKLTLTVEYSLYKEERALRVRVTGSAAGTPSSARECLSVVTTWALVSPKGTPPVSMSYGTANHWTSFNPSSDITYWSGPTFRATHNYVNLMTSSAAAAQAADCGSIYHEAARAWALSPGNNGGVVAVQGILFRNAPAGGRGASGSDLDSHTQDFAFRLPDADDANNGVNAHSKSLRESMALQKPFCVTPVAASSTVNSLATLGDMYDSLASVSPDTAVIRVARLQGSSGITDDKIQAGPTTGPCPFSFVLRLYQPTNDVGKTYTVRIPFLPVNGNPNNPLLSTDDCKPNQLPYNKAVLVPSVKLVTALEEPLPASSTQPQPTYDGNGNVTVTQMPTLATLVVQSVGTTVLPTQ</sequence>
<proteinExistence type="inferred from homology"/>
<comment type="similarity">
    <text evidence="1">Belongs to the glycosyl hydrolase 38 family.</text>
</comment>
<keyword evidence="7" id="KW-1185">Reference proteome</keyword>
<dbReference type="InterPro" id="IPR011330">
    <property type="entry name" value="Glyco_hydro/deAcase_b/a-brl"/>
</dbReference>
<reference evidence="6" key="1">
    <citation type="journal article" date="2023" name="Mol. Phylogenet. Evol.">
        <title>Genome-scale phylogeny and comparative genomics of the fungal order Sordariales.</title>
        <authorList>
            <person name="Hensen N."/>
            <person name="Bonometti L."/>
            <person name="Westerberg I."/>
            <person name="Brannstrom I.O."/>
            <person name="Guillou S."/>
            <person name="Cros-Aarteil S."/>
            <person name="Calhoun S."/>
            <person name="Haridas S."/>
            <person name="Kuo A."/>
            <person name="Mondo S."/>
            <person name="Pangilinan J."/>
            <person name="Riley R."/>
            <person name="LaButti K."/>
            <person name="Andreopoulos B."/>
            <person name="Lipzen A."/>
            <person name="Chen C."/>
            <person name="Yan M."/>
            <person name="Daum C."/>
            <person name="Ng V."/>
            <person name="Clum A."/>
            <person name="Steindorff A."/>
            <person name="Ohm R.A."/>
            <person name="Martin F."/>
            <person name="Silar P."/>
            <person name="Natvig D.O."/>
            <person name="Lalanne C."/>
            <person name="Gautier V."/>
            <person name="Ament-Velasquez S.L."/>
            <person name="Kruys A."/>
            <person name="Hutchinson M.I."/>
            <person name="Powell A.J."/>
            <person name="Barry K."/>
            <person name="Miller A.N."/>
            <person name="Grigoriev I.V."/>
            <person name="Debuchy R."/>
            <person name="Gladieux P."/>
            <person name="Hiltunen Thoren M."/>
            <person name="Johannesson H."/>
        </authorList>
    </citation>
    <scope>NUCLEOTIDE SEQUENCE</scope>
    <source>
        <strain evidence="6">CBS 958.72</strain>
    </source>
</reference>
<accession>A0AAE0N3X5</accession>
<dbReference type="InterPro" id="IPR011013">
    <property type="entry name" value="Gal_mutarotase_sf_dom"/>
</dbReference>
<dbReference type="Gene3D" id="1.20.1270.50">
    <property type="entry name" value="Glycoside hydrolase family 38, central domain"/>
    <property type="match status" value="1"/>
</dbReference>
<name>A0AAE0N3X5_9PEZI</name>
<dbReference type="InterPro" id="IPR015341">
    <property type="entry name" value="Glyco_hydro_38_cen"/>
</dbReference>
<dbReference type="GO" id="GO:0006013">
    <property type="term" value="P:mannose metabolic process"/>
    <property type="evidence" value="ECO:0007669"/>
    <property type="project" value="InterPro"/>
</dbReference>
<dbReference type="InterPro" id="IPR028995">
    <property type="entry name" value="Glyco_hydro_57/38_cen_sf"/>
</dbReference>
<dbReference type="GO" id="GO:0004559">
    <property type="term" value="F:alpha-mannosidase activity"/>
    <property type="evidence" value="ECO:0007669"/>
    <property type="project" value="InterPro"/>
</dbReference>
<dbReference type="EMBL" id="JAULSN010000006">
    <property type="protein sequence ID" value="KAK3369315.1"/>
    <property type="molecule type" value="Genomic_DNA"/>
</dbReference>
<dbReference type="Pfam" id="PF01074">
    <property type="entry name" value="Glyco_hydro_38N"/>
    <property type="match status" value="1"/>
</dbReference>
<protein>
    <submittedName>
        <fullName evidence="6">Glycosyl hydrolases family 38 N-terminal domain-containing protein</fullName>
    </submittedName>
</protein>
<evidence type="ECO:0000256" key="3">
    <source>
        <dbReference type="ARBA" id="ARBA00022801"/>
    </source>
</evidence>
<dbReference type="PANTHER" id="PTHR46017:SF2">
    <property type="entry name" value="MANNOSYLGLYCERATE HYDROLASE"/>
    <property type="match status" value="1"/>
</dbReference>
<evidence type="ECO:0000256" key="4">
    <source>
        <dbReference type="ARBA" id="ARBA00023295"/>
    </source>
</evidence>
<dbReference type="InterPro" id="IPR037094">
    <property type="entry name" value="Glyco_hydro_38_cen_sf"/>
</dbReference>
<dbReference type="Gene3D" id="3.20.110.10">
    <property type="entry name" value="Glycoside hydrolase 38, N terminal domain"/>
    <property type="match status" value="1"/>
</dbReference>
<evidence type="ECO:0000256" key="1">
    <source>
        <dbReference type="ARBA" id="ARBA00009792"/>
    </source>
</evidence>
<evidence type="ECO:0000256" key="2">
    <source>
        <dbReference type="ARBA" id="ARBA00022723"/>
    </source>
</evidence>
<dbReference type="Pfam" id="PF09261">
    <property type="entry name" value="Alpha-mann_mid"/>
    <property type="match status" value="1"/>
</dbReference>
<dbReference type="GO" id="GO:0046872">
    <property type="term" value="F:metal ion binding"/>
    <property type="evidence" value="ECO:0007669"/>
    <property type="project" value="UniProtKB-KW"/>
</dbReference>
<dbReference type="SUPFAM" id="SSF88688">
    <property type="entry name" value="Families 57/38 glycoside transferase middle domain"/>
    <property type="match status" value="1"/>
</dbReference>
<reference evidence="6" key="2">
    <citation type="submission" date="2023-06" db="EMBL/GenBank/DDBJ databases">
        <authorList>
            <consortium name="Lawrence Berkeley National Laboratory"/>
            <person name="Haridas S."/>
            <person name="Hensen N."/>
            <person name="Bonometti L."/>
            <person name="Westerberg I."/>
            <person name="Brannstrom I.O."/>
            <person name="Guillou S."/>
            <person name="Cros-Aarteil S."/>
            <person name="Calhoun S."/>
            <person name="Kuo A."/>
            <person name="Mondo S."/>
            <person name="Pangilinan J."/>
            <person name="Riley R."/>
            <person name="Labutti K."/>
            <person name="Andreopoulos B."/>
            <person name="Lipzen A."/>
            <person name="Chen C."/>
            <person name="Yanf M."/>
            <person name="Daum C."/>
            <person name="Ng V."/>
            <person name="Clum A."/>
            <person name="Steindorff A."/>
            <person name="Ohm R."/>
            <person name="Martin F."/>
            <person name="Silar P."/>
            <person name="Natvig D."/>
            <person name="Lalanne C."/>
            <person name="Gautier V."/>
            <person name="Ament-Velasquez S.L."/>
            <person name="Kruys A."/>
            <person name="Hutchinson M.I."/>
            <person name="Powell A.J."/>
            <person name="Barry K."/>
            <person name="Miller A.N."/>
            <person name="Grigoriev I.V."/>
            <person name="Debuchy R."/>
            <person name="Gladieux P."/>
            <person name="Thoren M.H."/>
            <person name="Johannesson H."/>
        </authorList>
    </citation>
    <scope>NUCLEOTIDE SEQUENCE</scope>
    <source>
        <strain evidence="6">CBS 958.72</strain>
    </source>
</reference>